<keyword evidence="9" id="KW-1185">Reference proteome</keyword>
<dbReference type="GO" id="GO:0016887">
    <property type="term" value="F:ATP hydrolysis activity"/>
    <property type="evidence" value="ECO:0007669"/>
    <property type="project" value="InterPro"/>
</dbReference>
<keyword evidence="3" id="KW-0547">Nucleotide-binding</keyword>
<dbReference type="Proteomes" id="UP000501387">
    <property type="component" value="Chromosome"/>
</dbReference>
<accession>A0A6G8FJA7</accession>
<name>A0A6G8FJA7_9MICO</name>
<dbReference type="InterPro" id="IPR027417">
    <property type="entry name" value="P-loop_NTPase"/>
</dbReference>
<evidence type="ECO:0000256" key="6">
    <source>
        <dbReference type="SAM" id="MobiDB-lite"/>
    </source>
</evidence>
<comment type="subcellular location">
    <subcellularLocation>
        <location evidence="1">Cell membrane</location>
        <topology evidence="1">Peripheral membrane protein</topology>
    </subcellularLocation>
</comment>
<dbReference type="PANTHER" id="PTHR42711:SF16">
    <property type="entry name" value="ABC TRANSPORTER ATP-BINDING PROTEIN"/>
    <property type="match status" value="1"/>
</dbReference>
<dbReference type="AlphaFoldDB" id="A0A6G8FJA7"/>
<proteinExistence type="predicted"/>
<dbReference type="InterPro" id="IPR050763">
    <property type="entry name" value="ABC_transporter_ATP-binding"/>
</dbReference>
<keyword evidence="4 8" id="KW-0067">ATP-binding</keyword>
<evidence type="ECO:0000256" key="2">
    <source>
        <dbReference type="ARBA" id="ARBA00022448"/>
    </source>
</evidence>
<feature type="domain" description="ABC transporter" evidence="7">
    <location>
        <begin position="30"/>
        <end position="79"/>
    </location>
</feature>
<reference evidence="8 9" key="1">
    <citation type="submission" date="2020-03" db="EMBL/GenBank/DDBJ databases">
        <title>Leucobacter sp. nov., isolated from beetles.</title>
        <authorList>
            <person name="Hyun D.-W."/>
            <person name="Bae J.-W."/>
        </authorList>
    </citation>
    <scope>NUCLEOTIDE SEQUENCE [LARGE SCALE GENOMIC DNA]</scope>
    <source>
        <strain evidence="8 9">HDW9B</strain>
    </source>
</reference>
<evidence type="ECO:0000256" key="4">
    <source>
        <dbReference type="ARBA" id="ARBA00022840"/>
    </source>
</evidence>
<dbReference type="GO" id="GO:0005886">
    <property type="term" value="C:plasma membrane"/>
    <property type="evidence" value="ECO:0007669"/>
    <property type="project" value="UniProtKB-SubCell"/>
</dbReference>
<evidence type="ECO:0000313" key="8">
    <source>
        <dbReference type="EMBL" id="QIM16457.1"/>
    </source>
</evidence>
<dbReference type="Pfam" id="PF00005">
    <property type="entry name" value="ABC_tran"/>
    <property type="match status" value="1"/>
</dbReference>
<evidence type="ECO:0000256" key="1">
    <source>
        <dbReference type="ARBA" id="ARBA00004202"/>
    </source>
</evidence>
<evidence type="ECO:0000256" key="3">
    <source>
        <dbReference type="ARBA" id="ARBA00022741"/>
    </source>
</evidence>
<keyword evidence="2" id="KW-0813">Transport</keyword>
<evidence type="ECO:0000259" key="7">
    <source>
        <dbReference type="Pfam" id="PF00005"/>
    </source>
</evidence>
<feature type="compositionally biased region" description="Polar residues" evidence="6">
    <location>
        <begin position="121"/>
        <end position="132"/>
    </location>
</feature>
<dbReference type="InterPro" id="IPR003439">
    <property type="entry name" value="ABC_transporter-like_ATP-bd"/>
</dbReference>
<dbReference type="KEGG" id="lins:G7067_08555"/>
<dbReference type="EMBL" id="CP049934">
    <property type="protein sequence ID" value="QIM16457.1"/>
    <property type="molecule type" value="Genomic_DNA"/>
</dbReference>
<evidence type="ECO:0000313" key="9">
    <source>
        <dbReference type="Proteomes" id="UP000501387"/>
    </source>
</evidence>
<evidence type="ECO:0000256" key="5">
    <source>
        <dbReference type="ARBA" id="ARBA00023251"/>
    </source>
</evidence>
<protein>
    <submittedName>
        <fullName evidence="8">ATP-binding cassette domain-containing protein</fullName>
    </submittedName>
</protein>
<gene>
    <name evidence="8" type="ORF">G7067_08555</name>
</gene>
<organism evidence="8 9">
    <name type="scientific">Leucobacter insecticola</name>
    <dbReference type="NCBI Taxonomy" id="2714934"/>
    <lineage>
        <taxon>Bacteria</taxon>
        <taxon>Bacillati</taxon>
        <taxon>Actinomycetota</taxon>
        <taxon>Actinomycetes</taxon>
        <taxon>Micrococcales</taxon>
        <taxon>Microbacteriaceae</taxon>
        <taxon>Leucobacter</taxon>
    </lineage>
</organism>
<dbReference type="GO" id="GO:0005524">
    <property type="term" value="F:ATP binding"/>
    <property type="evidence" value="ECO:0007669"/>
    <property type="project" value="UniProtKB-KW"/>
</dbReference>
<dbReference type="RefSeq" id="WP_166323495.1">
    <property type="nucleotide sequence ID" value="NZ_CP049934.1"/>
</dbReference>
<dbReference type="SUPFAM" id="SSF52540">
    <property type="entry name" value="P-loop containing nucleoside triphosphate hydrolases"/>
    <property type="match status" value="1"/>
</dbReference>
<feature type="region of interest" description="Disordered" evidence="6">
    <location>
        <begin position="103"/>
        <end position="132"/>
    </location>
</feature>
<dbReference type="GO" id="GO:0046677">
    <property type="term" value="P:response to antibiotic"/>
    <property type="evidence" value="ECO:0007669"/>
    <property type="project" value="UniProtKB-KW"/>
</dbReference>
<sequence>MNLAESNTPAQDAIVVQDLRKVYDNNTAVDGISFRVRPGEVFGLLGPNGSGKTTTLETIVGLRTPTAGSIEVLGLDPLRDRQRFTELVAVQRWVLAVSATVCPAPPRPASQTQDVYEAGHSSPTQHNPDLPD</sequence>
<dbReference type="Gene3D" id="3.40.50.300">
    <property type="entry name" value="P-loop containing nucleotide triphosphate hydrolases"/>
    <property type="match status" value="1"/>
</dbReference>
<dbReference type="PANTHER" id="PTHR42711">
    <property type="entry name" value="ABC TRANSPORTER ATP-BINDING PROTEIN"/>
    <property type="match status" value="1"/>
</dbReference>
<keyword evidence="5" id="KW-0046">Antibiotic resistance</keyword>